<organism evidence="1 2">
    <name type="scientific">Triangularia setosa</name>
    <dbReference type="NCBI Taxonomy" id="2587417"/>
    <lineage>
        <taxon>Eukaryota</taxon>
        <taxon>Fungi</taxon>
        <taxon>Dikarya</taxon>
        <taxon>Ascomycota</taxon>
        <taxon>Pezizomycotina</taxon>
        <taxon>Sordariomycetes</taxon>
        <taxon>Sordariomycetidae</taxon>
        <taxon>Sordariales</taxon>
        <taxon>Podosporaceae</taxon>
        <taxon>Triangularia</taxon>
    </lineage>
</organism>
<dbReference type="EMBL" id="MU866272">
    <property type="protein sequence ID" value="KAK4174641.1"/>
    <property type="molecule type" value="Genomic_DNA"/>
</dbReference>
<comment type="caution">
    <text evidence="1">The sequence shown here is derived from an EMBL/GenBank/DDBJ whole genome shotgun (WGS) entry which is preliminary data.</text>
</comment>
<reference evidence="1" key="1">
    <citation type="journal article" date="2023" name="Mol. Phylogenet. Evol.">
        <title>Genome-scale phylogeny and comparative genomics of the fungal order Sordariales.</title>
        <authorList>
            <person name="Hensen N."/>
            <person name="Bonometti L."/>
            <person name="Westerberg I."/>
            <person name="Brannstrom I.O."/>
            <person name="Guillou S."/>
            <person name="Cros-Aarteil S."/>
            <person name="Calhoun S."/>
            <person name="Haridas S."/>
            <person name="Kuo A."/>
            <person name="Mondo S."/>
            <person name="Pangilinan J."/>
            <person name="Riley R."/>
            <person name="LaButti K."/>
            <person name="Andreopoulos B."/>
            <person name="Lipzen A."/>
            <person name="Chen C."/>
            <person name="Yan M."/>
            <person name="Daum C."/>
            <person name="Ng V."/>
            <person name="Clum A."/>
            <person name="Steindorff A."/>
            <person name="Ohm R.A."/>
            <person name="Martin F."/>
            <person name="Silar P."/>
            <person name="Natvig D.O."/>
            <person name="Lalanne C."/>
            <person name="Gautier V."/>
            <person name="Ament-Velasquez S.L."/>
            <person name="Kruys A."/>
            <person name="Hutchinson M.I."/>
            <person name="Powell A.J."/>
            <person name="Barry K."/>
            <person name="Miller A.N."/>
            <person name="Grigoriev I.V."/>
            <person name="Debuchy R."/>
            <person name="Gladieux P."/>
            <person name="Hiltunen Thoren M."/>
            <person name="Johannesson H."/>
        </authorList>
    </citation>
    <scope>NUCLEOTIDE SEQUENCE</scope>
    <source>
        <strain evidence="1">CBS 892.96</strain>
    </source>
</reference>
<evidence type="ECO:0000313" key="1">
    <source>
        <dbReference type="EMBL" id="KAK4174641.1"/>
    </source>
</evidence>
<gene>
    <name evidence="1" type="ORF">QBC36DRAFT_312770</name>
</gene>
<dbReference type="AlphaFoldDB" id="A0AAN6W3U0"/>
<proteinExistence type="predicted"/>
<evidence type="ECO:0000313" key="2">
    <source>
        <dbReference type="Proteomes" id="UP001302321"/>
    </source>
</evidence>
<sequence>MFDVSIVHLIEGTNVDRPCDAITLTLEIHKHFGNFDIFFERVVDNNTPDTYDVPAFHPFIAAHLRFPARRTFFIHPFIDPPSERLLKLHSAFGYVLHLSGAEGYIDCILENMDHGVVREDGSTQLGALASVALQIRG</sequence>
<accession>A0AAN6W3U0</accession>
<name>A0AAN6W3U0_9PEZI</name>
<reference evidence="1" key="2">
    <citation type="submission" date="2023-05" db="EMBL/GenBank/DDBJ databases">
        <authorList>
            <consortium name="Lawrence Berkeley National Laboratory"/>
            <person name="Steindorff A."/>
            <person name="Hensen N."/>
            <person name="Bonometti L."/>
            <person name="Westerberg I."/>
            <person name="Brannstrom I.O."/>
            <person name="Guillou S."/>
            <person name="Cros-Aarteil S."/>
            <person name="Calhoun S."/>
            <person name="Haridas S."/>
            <person name="Kuo A."/>
            <person name="Mondo S."/>
            <person name="Pangilinan J."/>
            <person name="Riley R."/>
            <person name="Labutti K."/>
            <person name="Andreopoulos B."/>
            <person name="Lipzen A."/>
            <person name="Chen C."/>
            <person name="Yanf M."/>
            <person name="Daum C."/>
            <person name="Ng V."/>
            <person name="Clum A."/>
            <person name="Ohm R."/>
            <person name="Martin F."/>
            <person name="Silar P."/>
            <person name="Natvig D."/>
            <person name="Lalanne C."/>
            <person name="Gautier V."/>
            <person name="Ament-Velasquez S.L."/>
            <person name="Kruys A."/>
            <person name="Hutchinson M.I."/>
            <person name="Powell A.J."/>
            <person name="Barry K."/>
            <person name="Miller A.N."/>
            <person name="Grigoriev I.V."/>
            <person name="Debuchy R."/>
            <person name="Gladieux P."/>
            <person name="Thoren M.H."/>
            <person name="Johannesson H."/>
        </authorList>
    </citation>
    <scope>NUCLEOTIDE SEQUENCE</scope>
    <source>
        <strain evidence="1">CBS 892.96</strain>
    </source>
</reference>
<protein>
    <submittedName>
        <fullName evidence="1">Uncharacterized protein</fullName>
    </submittedName>
</protein>
<dbReference type="Proteomes" id="UP001302321">
    <property type="component" value="Unassembled WGS sequence"/>
</dbReference>
<keyword evidence="2" id="KW-1185">Reference proteome</keyword>